<evidence type="ECO:0000313" key="3">
    <source>
        <dbReference type="Ensembl" id="ENSCCEP00000015004.1"/>
    </source>
</evidence>
<sequence length="153" mass="16245">TFSLTCFLLKSVKQFQAFQFLCKVGPQPIRFSGPSTSTHIKVKNSSSLKVAACSASHSAAILKRPHSESLMLRKEASETTSTALTSVLSKSQAPHGRQSAGNGTLSQMPFQAAGSKKPVNNGTVKLKRTLLFLVTPSQPPSSASSETSKQCCC</sequence>
<proteinExistence type="predicted"/>
<evidence type="ECO:0000256" key="1">
    <source>
        <dbReference type="SAM" id="MobiDB-lite"/>
    </source>
</evidence>
<keyword evidence="4" id="KW-1185">Reference proteome</keyword>
<dbReference type="InterPro" id="IPR045704">
    <property type="entry name" value="KCTD18_C"/>
</dbReference>
<dbReference type="AlphaFoldDB" id="A0A8C0UZR5"/>
<dbReference type="Ensembl" id="ENSCCET00000023346.1">
    <property type="protein sequence ID" value="ENSCCEP00000015004.1"/>
    <property type="gene ID" value="ENSCCEG00000014262.1"/>
</dbReference>
<dbReference type="Pfam" id="PF19321">
    <property type="entry name" value="KCTD18_C"/>
    <property type="match status" value="1"/>
</dbReference>
<feature type="region of interest" description="Disordered" evidence="1">
    <location>
        <begin position="83"/>
        <end position="120"/>
    </location>
</feature>
<organism evidence="3 4">
    <name type="scientific">Cyanistes caeruleus</name>
    <name type="common">Eurasian blue tit</name>
    <name type="synonym">Parus caeruleus</name>
    <dbReference type="NCBI Taxonomy" id="156563"/>
    <lineage>
        <taxon>Eukaryota</taxon>
        <taxon>Metazoa</taxon>
        <taxon>Chordata</taxon>
        <taxon>Craniata</taxon>
        <taxon>Vertebrata</taxon>
        <taxon>Euteleostomi</taxon>
        <taxon>Archelosauria</taxon>
        <taxon>Archosauria</taxon>
        <taxon>Dinosauria</taxon>
        <taxon>Saurischia</taxon>
        <taxon>Theropoda</taxon>
        <taxon>Coelurosauria</taxon>
        <taxon>Aves</taxon>
        <taxon>Neognathae</taxon>
        <taxon>Neoaves</taxon>
        <taxon>Telluraves</taxon>
        <taxon>Australaves</taxon>
        <taxon>Passeriformes</taxon>
        <taxon>Paridae</taxon>
        <taxon>Cyanistes</taxon>
    </lineage>
</organism>
<feature type="compositionally biased region" description="Polar residues" evidence="1">
    <location>
        <begin position="99"/>
        <end position="109"/>
    </location>
</feature>
<reference evidence="3" key="2">
    <citation type="submission" date="2025-09" db="UniProtKB">
        <authorList>
            <consortium name="Ensembl"/>
        </authorList>
    </citation>
    <scope>IDENTIFICATION</scope>
</reference>
<reference evidence="3" key="1">
    <citation type="submission" date="2025-08" db="UniProtKB">
        <authorList>
            <consortium name="Ensembl"/>
        </authorList>
    </citation>
    <scope>IDENTIFICATION</scope>
</reference>
<evidence type="ECO:0000259" key="2">
    <source>
        <dbReference type="Pfam" id="PF19321"/>
    </source>
</evidence>
<name>A0A8C0UZR5_CYACU</name>
<accession>A0A8C0UZR5</accession>
<evidence type="ECO:0000313" key="4">
    <source>
        <dbReference type="Proteomes" id="UP000694410"/>
    </source>
</evidence>
<feature type="domain" description="BTB/POZ" evidence="2">
    <location>
        <begin position="20"/>
        <end position="150"/>
    </location>
</feature>
<protein>
    <recommendedName>
        <fullName evidence="2">BTB/POZ domain-containing protein</fullName>
    </recommendedName>
</protein>
<dbReference type="Proteomes" id="UP000694410">
    <property type="component" value="Unplaced"/>
</dbReference>